<feature type="region of interest" description="Disordered" evidence="1">
    <location>
        <begin position="51"/>
        <end position="121"/>
    </location>
</feature>
<dbReference type="Proteomes" id="UP000048948">
    <property type="component" value="Unassembled WGS sequence"/>
</dbReference>
<dbReference type="Proteomes" id="UP000050164">
    <property type="component" value="Unassembled WGS sequence"/>
</dbReference>
<reference evidence="4 5" key="1">
    <citation type="submission" date="2015-03" db="EMBL/GenBank/DDBJ databases">
        <authorList>
            <consortium name="Pathogen Informatics"/>
        </authorList>
    </citation>
    <scope>NUCLEOTIDE SEQUENCE [LARGE SCALE GENOMIC DNA]</scope>
    <source>
        <strain evidence="3 4">Bir 172</strain>
        <strain evidence="2 5">Bir 185</strain>
    </source>
</reference>
<dbReference type="EMBL" id="CNGE01001551">
    <property type="protein sequence ID" value="CKU27022.1"/>
    <property type="molecule type" value="Genomic_DNA"/>
</dbReference>
<gene>
    <name evidence="3" type="ORF">ERS027646_04641</name>
    <name evidence="2" type="ORF">ERS027659_04902</name>
</gene>
<feature type="compositionally biased region" description="Polar residues" evidence="1">
    <location>
        <begin position="77"/>
        <end position="93"/>
    </location>
</feature>
<evidence type="ECO:0000313" key="2">
    <source>
        <dbReference type="EMBL" id="CKT87941.1"/>
    </source>
</evidence>
<feature type="compositionally biased region" description="Polar residues" evidence="1">
    <location>
        <begin position="1"/>
        <end position="24"/>
    </location>
</feature>
<dbReference type="AlphaFoldDB" id="A0A655ASV5"/>
<sequence length="121" mass="12146">MTTHTSSTTWRQAAGTAVSTTRSCARTGYGPGGAPAGMLNAMSACRCAPAPSVNGNRAGVAGQPSGHTTSTTPPSTESVQSLAAVRRSTTSSPGWPRTRRGCRWATAGSPPSGAGPRLCSQ</sequence>
<name>A0A655ASV5_MYCTX</name>
<evidence type="ECO:0000313" key="3">
    <source>
        <dbReference type="EMBL" id="CKU27022.1"/>
    </source>
</evidence>
<evidence type="ECO:0000313" key="5">
    <source>
        <dbReference type="Proteomes" id="UP000050164"/>
    </source>
</evidence>
<proteinExistence type="predicted"/>
<protein>
    <submittedName>
        <fullName evidence="2">Uncharacterized protein</fullName>
    </submittedName>
</protein>
<accession>A0A655ASV5</accession>
<evidence type="ECO:0000313" key="4">
    <source>
        <dbReference type="Proteomes" id="UP000048948"/>
    </source>
</evidence>
<dbReference type="EMBL" id="CNFT01002027">
    <property type="protein sequence ID" value="CKT87941.1"/>
    <property type="molecule type" value="Genomic_DNA"/>
</dbReference>
<feature type="region of interest" description="Disordered" evidence="1">
    <location>
        <begin position="1"/>
        <end position="29"/>
    </location>
</feature>
<organism evidence="2 5">
    <name type="scientific">Mycobacterium tuberculosis</name>
    <dbReference type="NCBI Taxonomy" id="1773"/>
    <lineage>
        <taxon>Bacteria</taxon>
        <taxon>Bacillati</taxon>
        <taxon>Actinomycetota</taxon>
        <taxon>Actinomycetes</taxon>
        <taxon>Mycobacteriales</taxon>
        <taxon>Mycobacteriaceae</taxon>
        <taxon>Mycobacterium</taxon>
        <taxon>Mycobacterium tuberculosis complex</taxon>
    </lineage>
</organism>
<evidence type="ECO:0000256" key="1">
    <source>
        <dbReference type="SAM" id="MobiDB-lite"/>
    </source>
</evidence>